<evidence type="ECO:0000256" key="2">
    <source>
        <dbReference type="ARBA" id="ARBA00011891"/>
    </source>
</evidence>
<feature type="binding site" evidence="6">
    <location>
        <position position="112"/>
    </location>
    <ligand>
        <name>Zn(2+)</name>
        <dbReference type="ChEBI" id="CHEBI:29105"/>
    </ligand>
</feature>
<dbReference type="EC" id="3.5.1.23" evidence="2 7"/>
<evidence type="ECO:0000259" key="10">
    <source>
        <dbReference type="Pfam" id="PF17048"/>
    </source>
</evidence>
<comment type="similarity">
    <text evidence="1 7">Belongs to the neutral ceramidase family.</text>
</comment>
<comment type="cofactor">
    <cofactor evidence="6">
        <name>Zn(2+)</name>
        <dbReference type="ChEBI" id="CHEBI:29105"/>
    </cofactor>
    <text evidence="6">Binds 1 zinc ion per subunit.</text>
</comment>
<dbReference type="InterPro" id="IPR038445">
    <property type="entry name" value="NCDase_C_sf"/>
</dbReference>
<dbReference type="GO" id="GO:0016020">
    <property type="term" value="C:membrane"/>
    <property type="evidence" value="ECO:0007669"/>
    <property type="project" value="GOC"/>
</dbReference>
<sequence length="714" mass="78898">MNSLKILVLAILVALFDIGCAYQIGIGRADVTGPITEITLMGYGKFTQKGSGIHTRQHAKSFIIDDGKSRLVFISVDLGMMGDGVRIHAIKVLEEKFKGLYNHDNVIMSGTHTHSGVGGFLFHTMFDVPSGGFCKETFHALVQGIVKSVEKAHNNLQEGKLFLATTTRTDISINRSPSSYLFNPEAERKRYSGDTDKEMVQLRFENKNGEPIGVINWYAIHATTMNNTNTLVSSDNVGIAGLMLEQLMEKDSLQGQAKFVAAFASSNLGDVSPNTDGPKCHQSGTECTPVSRCDDFWEECYALGPGKNGDMFESAEIIGTKMSTAALELIKKKAGVEVTGPINAIHQYVDMSKAKAEIFNNSTGKTETITGCYPAMGYAAGSGTTDGQFLPFLHQGMKENIWWVDAITHVLATPTPEDIACHAPKPILLATGRIDFPFEWQPKIVSTQLGRIGNLAIACVPGEFTTMSGRRMREAMKEVFGQNMNVVIAGLCNTYSDYITTFEEYQAQRYEAGSTLYGPHTLNLHLIHYKKLAKAILENTKLERGPEPAGLDPDSMFSTIPPVLFDGVPENRTYGEVLVQPKNILKNDGSETVFATFVGANPRNNLRLDDTFFVIEKEVGAGQWKIVATDADYKTKLHWKRTDFLHGYSEVNIEWTPVGAEVNKNYRIRYFGDQKNTEGIIKPFEGVTKPFKITGASAKTKPIKKFFFFDTKRQ</sequence>
<dbReference type="GO" id="GO:0005576">
    <property type="term" value="C:extracellular region"/>
    <property type="evidence" value="ECO:0007669"/>
    <property type="project" value="TreeGrafter"/>
</dbReference>
<dbReference type="EMBL" id="HM583796">
    <property type="protein sequence ID" value="ADK88944.1"/>
    <property type="molecule type" value="mRNA"/>
</dbReference>
<dbReference type="InterPro" id="IPR031329">
    <property type="entry name" value="NEUT/ALK_ceramidase_N"/>
</dbReference>
<dbReference type="GO" id="GO:0042759">
    <property type="term" value="P:long-chain fatty acid biosynthetic process"/>
    <property type="evidence" value="ECO:0007669"/>
    <property type="project" value="TreeGrafter"/>
</dbReference>
<dbReference type="GO" id="GO:0017040">
    <property type="term" value="F:N-acylsphingosine amidohydrolase activity"/>
    <property type="evidence" value="ECO:0007669"/>
    <property type="project" value="UniProtKB-UniRule"/>
</dbReference>
<keyword evidence="8" id="KW-0732">Signal</keyword>
<feature type="chain" id="PRO_5003143424" description="Neutral ceramidase" evidence="8">
    <location>
        <begin position="22"/>
        <end position="714"/>
    </location>
</feature>
<feature type="binding site" evidence="6">
    <location>
        <position position="498"/>
    </location>
    <ligand>
        <name>Zn(2+)</name>
        <dbReference type="ChEBI" id="CHEBI:29105"/>
    </ligand>
</feature>
<comment type="catalytic activity">
    <reaction evidence="7">
        <text>an N-acylsphing-4-enine + H2O = sphing-4-enine + a fatty acid</text>
        <dbReference type="Rhea" id="RHEA:20856"/>
        <dbReference type="ChEBI" id="CHEBI:15377"/>
        <dbReference type="ChEBI" id="CHEBI:28868"/>
        <dbReference type="ChEBI" id="CHEBI:52639"/>
        <dbReference type="ChEBI" id="CHEBI:57756"/>
        <dbReference type="EC" id="3.5.1.23"/>
    </reaction>
</comment>
<dbReference type="PANTHER" id="PTHR12670:SF1">
    <property type="entry name" value="NEUTRAL CERAMIDASE"/>
    <property type="match status" value="1"/>
</dbReference>
<dbReference type="InterPro" id="IPR006823">
    <property type="entry name" value="Ceramidase_alk"/>
</dbReference>
<keyword evidence="6" id="KW-0862">Zinc</keyword>
<evidence type="ECO:0000256" key="6">
    <source>
        <dbReference type="PIRSR" id="PIRSR606823-2"/>
    </source>
</evidence>
<keyword evidence="7" id="KW-0746">Sphingolipid metabolism</keyword>
<evidence type="ECO:0000256" key="5">
    <source>
        <dbReference type="PIRSR" id="PIRSR606823-1"/>
    </source>
</evidence>
<dbReference type="GO" id="GO:0046514">
    <property type="term" value="P:ceramide catabolic process"/>
    <property type="evidence" value="ECO:0007669"/>
    <property type="project" value="InterPro"/>
</dbReference>
<dbReference type="AlphaFoldDB" id="E1ABV0"/>
<protein>
    <recommendedName>
        <fullName evidence="3 7">Neutral ceramidase</fullName>
        <ecNumber evidence="2 7">3.5.1.23</ecNumber>
    </recommendedName>
</protein>
<feature type="binding site" evidence="6">
    <location>
        <position position="463"/>
    </location>
    <ligand>
        <name>Zn(2+)</name>
        <dbReference type="ChEBI" id="CHEBI:29105"/>
    </ligand>
</feature>
<keyword evidence="6" id="KW-0479">Metal-binding</keyword>
<dbReference type="Pfam" id="PF17048">
    <property type="entry name" value="Ceramidse_alk_C"/>
    <property type="match status" value="1"/>
</dbReference>
<evidence type="ECO:0000256" key="1">
    <source>
        <dbReference type="ARBA" id="ARBA00009835"/>
    </source>
</evidence>
<dbReference type="GO" id="GO:0046512">
    <property type="term" value="P:sphingosine biosynthetic process"/>
    <property type="evidence" value="ECO:0007669"/>
    <property type="project" value="TreeGrafter"/>
</dbReference>
<accession>E1ABV0</accession>
<evidence type="ECO:0000259" key="9">
    <source>
        <dbReference type="Pfam" id="PF04734"/>
    </source>
</evidence>
<dbReference type="PANTHER" id="PTHR12670">
    <property type="entry name" value="CERAMIDASE"/>
    <property type="match status" value="1"/>
</dbReference>
<feature type="domain" description="Neutral/alkaline non-lysosomal ceramidase N-terminal" evidence="9">
    <location>
        <begin position="22"/>
        <end position="525"/>
    </location>
</feature>
<feature type="active site" description="Nucleophile" evidence="5">
    <location>
        <position position="272"/>
    </location>
</feature>
<evidence type="ECO:0000256" key="7">
    <source>
        <dbReference type="RuleBase" id="RU366019"/>
    </source>
</evidence>
<name>E1ABV0_9NEOP</name>
<proteinExistence type="evidence at transcript level"/>
<evidence type="ECO:0000256" key="8">
    <source>
        <dbReference type="SAM" id="SignalP"/>
    </source>
</evidence>
<feature type="domain" description="Neutral/alkaline non-lysosomal ceramidase C-terminal" evidence="10">
    <location>
        <begin position="529"/>
        <end position="693"/>
    </location>
</feature>
<dbReference type="Gene3D" id="2.60.40.2300">
    <property type="entry name" value="Neutral/alkaline non-lysosomal ceramidase, C-terminal domain"/>
    <property type="match status" value="1"/>
</dbReference>
<keyword evidence="4 7" id="KW-0378">Hydrolase</keyword>
<evidence type="ECO:0000256" key="4">
    <source>
        <dbReference type="ARBA" id="ARBA00022801"/>
    </source>
</evidence>
<keyword evidence="7" id="KW-0443">Lipid metabolism</keyword>
<organism evidence="11">
    <name type="scientific">Bovicola ovis</name>
    <name type="common">sheep biting louse</name>
    <dbReference type="NCBI Taxonomy" id="186214"/>
    <lineage>
        <taxon>Eukaryota</taxon>
        <taxon>Metazoa</taxon>
        <taxon>Ecdysozoa</taxon>
        <taxon>Arthropoda</taxon>
        <taxon>Hexapoda</taxon>
        <taxon>Insecta</taxon>
        <taxon>Pterygota</taxon>
        <taxon>Neoptera</taxon>
        <taxon>Paraneoptera</taxon>
        <taxon>Psocodea</taxon>
        <taxon>Troctomorpha</taxon>
        <taxon>Phthiraptera</taxon>
        <taxon>Ischnocera</taxon>
        <taxon>Bovicoliidae</taxon>
        <taxon>Bovicola</taxon>
    </lineage>
</organism>
<dbReference type="Pfam" id="PF04734">
    <property type="entry name" value="Ceramidase_alk"/>
    <property type="match status" value="1"/>
</dbReference>
<feature type="signal peptide" evidence="8">
    <location>
        <begin position="1"/>
        <end position="21"/>
    </location>
</feature>
<dbReference type="GO" id="GO:0046872">
    <property type="term" value="F:metal ion binding"/>
    <property type="evidence" value="ECO:0007669"/>
    <property type="project" value="UniProtKB-KW"/>
</dbReference>
<feature type="binding site" evidence="6">
    <location>
        <position position="221"/>
    </location>
    <ligand>
        <name>Zn(2+)</name>
        <dbReference type="ChEBI" id="CHEBI:29105"/>
    </ligand>
</feature>
<reference evidence="11" key="1">
    <citation type="submission" date="2010-06" db="EMBL/GenBank/DDBJ databases">
        <title>Isolation of a putative ceramidase from the feces of the sheep louse, Bovicola ovis.</title>
        <authorList>
            <person name="Pfeffer A."/>
            <person name="Shoemaker C.B."/>
            <person name="Maass D.R."/>
        </authorList>
    </citation>
    <scope>NUCLEOTIDE SEQUENCE</scope>
</reference>
<dbReference type="InterPro" id="IPR031331">
    <property type="entry name" value="NEUT/ALK_ceramidase_C"/>
</dbReference>
<evidence type="ECO:0000313" key="11">
    <source>
        <dbReference type="EMBL" id="ADK88944.1"/>
    </source>
</evidence>
<evidence type="ECO:0000256" key="3">
    <source>
        <dbReference type="ARBA" id="ARBA00019235"/>
    </source>
</evidence>